<evidence type="ECO:0000313" key="2">
    <source>
        <dbReference type="Proteomes" id="UP000190648"/>
    </source>
</evidence>
<comment type="caution">
    <text evidence="1">The sequence shown here is derived from an EMBL/GenBank/DDBJ whole genome shotgun (WGS) entry which is preliminary data.</text>
</comment>
<reference evidence="1 2" key="1">
    <citation type="submission" date="2016-02" db="EMBL/GenBank/DDBJ databases">
        <title>Band-tailed pigeon sequencing and assembly.</title>
        <authorList>
            <person name="Soares A.E."/>
            <person name="Novak B.J."/>
            <person name="Rice E.S."/>
            <person name="O'Connell B."/>
            <person name="Chang D."/>
            <person name="Weber S."/>
            <person name="Shapiro B."/>
        </authorList>
    </citation>
    <scope>NUCLEOTIDE SEQUENCE [LARGE SCALE GENOMIC DNA]</scope>
    <source>
        <strain evidence="1">BTP2013</strain>
        <tissue evidence="1">Blood</tissue>
    </source>
</reference>
<dbReference type="EMBL" id="LSYS01006902">
    <property type="protein sequence ID" value="OPJ73206.1"/>
    <property type="molecule type" value="Genomic_DNA"/>
</dbReference>
<gene>
    <name evidence="1" type="ORF">AV530_005603</name>
</gene>
<dbReference type="AlphaFoldDB" id="A0A1V4JLY2"/>
<name>A0A1V4JLY2_PATFA</name>
<protein>
    <submittedName>
        <fullName evidence="1">Uncharacterized protein</fullName>
    </submittedName>
</protein>
<dbReference type="OrthoDB" id="76966at2759"/>
<keyword evidence="2" id="KW-1185">Reference proteome</keyword>
<evidence type="ECO:0000313" key="1">
    <source>
        <dbReference type="EMBL" id="OPJ73206.1"/>
    </source>
</evidence>
<dbReference type="PANTHER" id="PTHR33331">
    <property type="entry name" value="COILED-COIL DOMAIN-CONTAINING PROTEIN 162"/>
    <property type="match status" value="1"/>
</dbReference>
<dbReference type="PANTHER" id="PTHR33331:SF13">
    <property type="entry name" value="COILED-COIL DOMAIN CONTAINING 162"/>
    <property type="match status" value="1"/>
</dbReference>
<dbReference type="InterPro" id="IPR040401">
    <property type="entry name" value="CCDC162"/>
</dbReference>
<organism evidence="1 2">
    <name type="scientific">Patagioenas fasciata monilis</name>
    <dbReference type="NCBI Taxonomy" id="372326"/>
    <lineage>
        <taxon>Eukaryota</taxon>
        <taxon>Metazoa</taxon>
        <taxon>Chordata</taxon>
        <taxon>Craniata</taxon>
        <taxon>Vertebrata</taxon>
        <taxon>Euteleostomi</taxon>
        <taxon>Archelosauria</taxon>
        <taxon>Archosauria</taxon>
        <taxon>Dinosauria</taxon>
        <taxon>Saurischia</taxon>
        <taxon>Theropoda</taxon>
        <taxon>Coelurosauria</taxon>
        <taxon>Aves</taxon>
        <taxon>Neognathae</taxon>
        <taxon>Neoaves</taxon>
        <taxon>Columbimorphae</taxon>
        <taxon>Columbiformes</taxon>
        <taxon>Columbidae</taxon>
        <taxon>Patagioenas</taxon>
    </lineage>
</organism>
<sequence>MSSQLYIHYTPGDYKVHSAQFIGSAETENHDNFYTSEGGYIHTWDQQGVYIIYDMALEDLKELENQLLLVANEYIEKDKTAGGGGRECAVNQII</sequence>
<dbReference type="Proteomes" id="UP000190648">
    <property type="component" value="Unassembled WGS sequence"/>
</dbReference>
<accession>A0A1V4JLY2</accession>
<proteinExistence type="predicted"/>